<dbReference type="Proteomes" id="UP000249794">
    <property type="component" value="Unassembled WGS sequence"/>
</dbReference>
<dbReference type="AlphaFoldDB" id="A0A2W4ZQ65"/>
<evidence type="ECO:0000313" key="1">
    <source>
        <dbReference type="EMBL" id="PZO60385.1"/>
    </source>
</evidence>
<accession>A0A2W4ZQ65</accession>
<gene>
    <name evidence="1" type="ORF">DCF15_02170</name>
</gene>
<organism evidence="1 2">
    <name type="scientific">Phormidesmis priestleyi</name>
    <dbReference type="NCBI Taxonomy" id="268141"/>
    <lineage>
        <taxon>Bacteria</taxon>
        <taxon>Bacillati</taxon>
        <taxon>Cyanobacteriota</taxon>
        <taxon>Cyanophyceae</taxon>
        <taxon>Leptolyngbyales</taxon>
        <taxon>Leptolyngbyaceae</taxon>
        <taxon>Phormidesmis</taxon>
    </lineage>
</organism>
<reference evidence="2" key="1">
    <citation type="submission" date="2018-04" db="EMBL/GenBank/DDBJ databases">
        <authorList>
            <person name="Cornet L."/>
        </authorList>
    </citation>
    <scope>NUCLEOTIDE SEQUENCE [LARGE SCALE GENOMIC DNA]</scope>
</reference>
<name>A0A2W4ZQ65_9CYAN</name>
<evidence type="ECO:0000313" key="2">
    <source>
        <dbReference type="Proteomes" id="UP000249794"/>
    </source>
</evidence>
<dbReference type="EMBL" id="QBMP01000010">
    <property type="protein sequence ID" value="PZO60385.1"/>
    <property type="molecule type" value="Genomic_DNA"/>
</dbReference>
<reference evidence="1 2" key="2">
    <citation type="submission" date="2018-06" db="EMBL/GenBank/DDBJ databases">
        <title>Metagenomic assembly of (sub)arctic Cyanobacteria and their associated microbiome from non-axenic cultures.</title>
        <authorList>
            <person name="Baurain D."/>
        </authorList>
    </citation>
    <scope>NUCLEOTIDE SEQUENCE [LARGE SCALE GENOMIC DNA]</scope>
    <source>
        <strain evidence="1">ULC027bin1</strain>
    </source>
</reference>
<protein>
    <submittedName>
        <fullName evidence="1">Uncharacterized protein</fullName>
    </submittedName>
</protein>
<proteinExistence type="predicted"/>
<comment type="caution">
    <text evidence="1">The sequence shown here is derived from an EMBL/GenBank/DDBJ whole genome shotgun (WGS) entry which is preliminary data.</text>
</comment>
<sequence>MAYSDFSLATVRDRFELTLDESKDLFAQVSPVAPSETLKIILDDYIPLATAIATEKARSEFLIAPLLAEVRRQFHNRISLFSGNEFPVDLTQGLHGFCDYIMSDSPEQLLITAPVMTIVEAKRENILGGLGQCIAAMVAAQIFNQQAGKAVEIIYGAVTTGTNWKFLQIQAKTVSIDKVEYFINQPEKILGILMEPFQPVGQAV</sequence>